<dbReference type="GO" id="GO:0004714">
    <property type="term" value="F:transmembrane receptor protein tyrosine kinase activity"/>
    <property type="evidence" value="ECO:0007669"/>
    <property type="project" value="TreeGrafter"/>
</dbReference>
<dbReference type="PRINTS" id="PR00109">
    <property type="entry name" value="TYRKINASE"/>
</dbReference>
<dbReference type="GO" id="GO:0005886">
    <property type="term" value="C:plasma membrane"/>
    <property type="evidence" value="ECO:0007669"/>
    <property type="project" value="TreeGrafter"/>
</dbReference>
<dbReference type="GO" id="GO:0043235">
    <property type="term" value="C:receptor complex"/>
    <property type="evidence" value="ECO:0007669"/>
    <property type="project" value="TreeGrafter"/>
</dbReference>
<dbReference type="PANTHER" id="PTHR24416">
    <property type="entry name" value="TYROSINE-PROTEIN KINASE RECEPTOR"/>
    <property type="match status" value="1"/>
</dbReference>
<sequence>MPFGTLRDILITRYRLAASSKISNETTATPPIDPTSETELVSFSCDIAEAMTYITARKFSHPVLSTRKVLLTERGRCKLYDIYPTEMAIFKIDEECPPVAWLAPETIFIKEYSCASDIWNFAVVLWEIFSLGDIPDKGMSQAQVEKNIKQFVHLHRPPCCPEAIYSLMLSCWATLTRERPKFENIKIQLFNLIKS</sequence>
<evidence type="ECO:0000259" key="1">
    <source>
        <dbReference type="PROSITE" id="PS50011"/>
    </source>
</evidence>
<dbReference type="InterPro" id="IPR011009">
    <property type="entry name" value="Kinase-like_dom_sf"/>
</dbReference>
<evidence type="ECO:0000313" key="2">
    <source>
        <dbReference type="EMBL" id="KAJ8039351.1"/>
    </source>
</evidence>
<dbReference type="InterPro" id="IPR050122">
    <property type="entry name" value="RTK"/>
</dbReference>
<dbReference type="PANTHER" id="PTHR24416:SF611">
    <property type="entry name" value="TYROSINE-PROTEIN KINASE TRANSMEMBRANE RECEPTOR ROR"/>
    <property type="match status" value="1"/>
</dbReference>
<protein>
    <submittedName>
        <fullName evidence="2">Tyrosine-protein kinase FRK</fullName>
    </submittedName>
</protein>
<keyword evidence="2" id="KW-0808">Transferase</keyword>
<feature type="domain" description="Protein kinase" evidence="1">
    <location>
        <begin position="1"/>
        <end position="190"/>
    </location>
</feature>
<dbReference type="PROSITE" id="PS50011">
    <property type="entry name" value="PROTEIN_KINASE_DOM"/>
    <property type="match status" value="1"/>
</dbReference>
<dbReference type="InterPro" id="IPR001245">
    <property type="entry name" value="Ser-Thr/Tyr_kinase_cat_dom"/>
</dbReference>
<keyword evidence="2" id="KW-0418">Kinase</keyword>
<dbReference type="Pfam" id="PF07714">
    <property type="entry name" value="PK_Tyr_Ser-Thr"/>
    <property type="match status" value="1"/>
</dbReference>
<organism evidence="2 3">
    <name type="scientific">Holothuria leucospilota</name>
    <name type="common">Black long sea cucumber</name>
    <name type="synonym">Mertensiothuria leucospilota</name>
    <dbReference type="NCBI Taxonomy" id="206669"/>
    <lineage>
        <taxon>Eukaryota</taxon>
        <taxon>Metazoa</taxon>
        <taxon>Echinodermata</taxon>
        <taxon>Eleutherozoa</taxon>
        <taxon>Echinozoa</taxon>
        <taxon>Holothuroidea</taxon>
        <taxon>Aspidochirotacea</taxon>
        <taxon>Aspidochirotida</taxon>
        <taxon>Holothuriidae</taxon>
        <taxon>Holothuria</taxon>
    </lineage>
</organism>
<gene>
    <name evidence="2" type="ORF">HOLleu_17035</name>
</gene>
<name>A0A9Q1C7N8_HOLLE</name>
<dbReference type="OrthoDB" id="4062651at2759"/>
<dbReference type="GO" id="GO:0005524">
    <property type="term" value="F:ATP binding"/>
    <property type="evidence" value="ECO:0007669"/>
    <property type="project" value="InterPro"/>
</dbReference>
<accession>A0A9Q1C7N8</accession>
<keyword evidence="3" id="KW-1185">Reference proteome</keyword>
<dbReference type="SUPFAM" id="SSF56112">
    <property type="entry name" value="Protein kinase-like (PK-like)"/>
    <property type="match status" value="1"/>
</dbReference>
<dbReference type="GO" id="GO:0007169">
    <property type="term" value="P:cell surface receptor protein tyrosine kinase signaling pathway"/>
    <property type="evidence" value="ECO:0007669"/>
    <property type="project" value="TreeGrafter"/>
</dbReference>
<dbReference type="EMBL" id="JAIZAY010000007">
    <property type="protein sequence ID" value="KAJ8039351.1"/>
    <property type="molecule type" value="Genomic_DNA"/>
</dbReference>
<dbReference type="AlphaFoldDB" id="A0A9Q1C7N8"/>
<dbReference type="Proteomes" id="UP001152320">
    <property type="component" value="Chromosome 7"/>
</dbReference>
<dbReference type="InterPro" id="IPR020635">
    <property type="entry name" value="Tyr_kinase_cat_dom"/>
</dbReference>
<dbReference type="Gene3D" id="1.10.510.10">
    <property type="entry name" value="Transferase(Phosphotransferase) domain 1"/>
    <property type="match status" value="1"/>
</dbReference>
<dbReference type="SMART" id="SM00219">
    <property type="entry name" value="TyrKc"/>
    <property type="match status" value="1"/>
</dbReference>
<evidence type="ECO:0000313" key="3">
    <source>
        <dbReference type="Proteomes" id="UP001152320"/>
    </source>
</evidence>
<proteinExistence type="predicted"/>
<dbReference type="InterPro" id="IPR000719">
    <property type="entry name" value="Prot_kinase_dom"/>
</dbReference>
<reference evidence="2" key="1">
    <citation type="submission" date="2021-10" db="EMBL/GenBank/DDBJ databases">
        <title>Tropical sea cucumber genome reveals ecological adaptation and Cuvierian tubules defense mechanism.</title>
        <authorList>
            <person name="Chen T."/>
        </authorList>
    </citation>
    <scope>NUCLEOTIDE SEQUENCE</scope>
    <source>
        <strain evidence="2">Nanhai2018</strain>
        <tissue evidence="2">Muscle</tissue>
    </source>
</reference>
<comment type="caution">
    <text evidence="2">The sequence shown here is derived from an EMBL/GenBank/DDBJ whole genome shotgun (WGS) entry which is preliminary data.</text>
</comment>